<evidence type="ECO:0000256" key="1">
    <source>
        <dbReference type="SAM" id="MobiDB-lite"/>
    </source>
</evidence>
<evidence type="ECO:0000313" key="2">
    <source>
        <dbReference type="EMBL" id="GMH18720.1"/>
    </source>
</evidence>
<keyword evidence="3" id="KW-1185">Reference proteome</keyword>
<dbReference type="GO" id="GO:0005737">
    <property type="term" value="C:cytoplasm"/>
    <property type="evidence" value="ECO:0007669"/>
    <property type="project" value="TreeGrafter"/>
</dbReference>
<feature type="region of interest" description="Disordered" evidence="1">
    <location>
        <begin position="63"/>
        <end position="93"/>
    </location>
</feature>
<dbReference type="GO" id="GO:0003844">
    <property type="term" value="F:1,4-alpha-glucan branching enzyme activity"/>
    <property type="evidence" value="ECO:0007669"/>
    <property type="project" value="TreeGrafter"/>
</dbReference>
<name>A0AAD3XWD8_NEPGR</name>
<comment type="caution">
    <text evidence="2">The sequence shown here is derived from an EMBL/GenBank/DDBJ whole genome shotgun (WGS) entry which is preliminary data.</text>
</comment>
<dbReference type="Gene3D" id="3.20.20.80">
    <property type="entry name" value="Glycosidases"/>
    <property type="match status" value="1"/>
</dbReference>
<reference evidence="2" key="1">
    <citation type="submission" date="2023-05" db="EMBL/GenBank/DDBJ databases">
        <title>Nepenthes gracilis genome sequencing.</title>
        <authorList>
            <person name="Fukushima K."/>
        </authorList>
    </citation>
    <scope>NUCLEOTIDE SEQUENCE</scope>
    <source>
        <strain evidence="2">SING2019-196</strain>
    </source>
</reference>
<dbReference type="PANTHER" id="PTHR43651">
    <property type="entry name" value="1,4-ALPHA-GLUCAN-BRANCHING ENZYME"/>
    <property type="match status" value="1"/>
</dbReference>
<proteinExistence type="predicted"/>
<dbReference type="SUPFAM" id="SSF51445">
    <property type="entry name" value="(Trans)glycosidases"/>
    <property type="match status" value="1"/>
</dbReference>
<accession>A0AAD3XWD8</accession>
<dbReference type="InterPro" id="IPR017853">
    <property type="entry name" value="GH"/>
</dbReference>
<dbReference type="Proteomes" id="UP001279734">
    <property type="component" value="Unassembled WGS sequence"/>
</dbReference>
<dbReference type="PANTHER" id="PTHR43651:SF2">
    <property type="entry name" value="1,4-ALPHA-GLUCAN-BRANCHING ENZYME, CHLOROPLASTIC_AMYLOPLASTIC"/>
    <property type="match status" value="1"/>
</dbReference>
<dbReference type="Gene3D" id="2.60.40.10">
    <property type="entry name" value="Immunoglobulins"/>
    <property type="match status" value="1"/>
</dbReference>
<dbReference type="GO" id="GO:0005975">
    <property type="term" value="P:carbohydrate metabolic process"/>
    <property type="evidence" value="ECO:0007669"/>
    <property type="project" value="TreeGrafter"/>
</dbReference>
<dbReference type="EMBL" id="BSYO01000019">
    <property type="protein sequence ID" value="GMH18720.1"/>
    <property type="molecule type" value="Genomic_DNA"/>
</dbReference>
<sequence length="287" mass="31657">MGWAPGAKLAASVGGFNNGNPNAKVLTRDEIGVWKTLLPNETAGSASTPHDSVDEANVFSHLQPNRSKSPRIPATKLFTKPSKKTPSKSAQLTVDHAGAPTAPLTSPAKLYPSMVEEQKLPKIRVNSIEDEVWNLLHKSLVFYCGNPVGTLAVNDLSSVNILNYDWSWEKTLDCYNPGQGLMPASFKVRVVLLDSDDSVTKKILDIHLSSRSGTPENFESLADKAHSVGLRVLRDVIHNHTNNNITDGLNGFDVRHPSFIRWRSWMPTSSSLNIMFRVIAMFARESW</sequence>
<gene>
    <name evidence="2" type="ORF">Nepgr_020561</name>
</gene>
<protein>
    <submittedName>
        <fullName evidence="2">Uncharacterized protein</fullName>
    </submittedName>
</protein>
<evidence type="ECO:0000313" key="3">
    <source>
        <dbReference type="Proteomes" id="UP001279734"/>
    </source>
</evidence>
<organism evidence="2 3">
    <name type="scientific">Nepenthes gracilis</name>
    <name type="common">Slender pitcher plant</name>
    <dbReference type="NCBI Taxonomy" id="150966"/>
    <lineage>
        <taxon>Eukaryota</taxon>
        <taxon>Viridiplantae</taxon>
        <taxon>Streptophyta</taxon>
        <taxon>Embryophyta</taxon>
        <taxon>Tracheophyta</taxon>
        <taxon>Spermatophyta</taxon>
        <taxon>Magnoliopsida</taxon>
        <taxon>eudicotyledons</taxon>
        <taxon>Gunneridae</taxon>
        <taxon>Pentapetalae</taxon>
        <taxon>Caryophyllales</taxon>
        <taxon>Nepenthaceae</taxon>
        <taxon>Nepenthes</taxon>
    </lineage>
</organism>
<dbReference type="InterPro" id="IPR013783">
    <property type="entry name" value="Ig-like_fold"/>
</dbReference>
<dbReference type="AlphaFoldDB" id="A0AAD3XWD8"/>